<name>A0A6J6B8V6_9ZZZZ</name>
<dbReference type="PANTHER" id="PTHR43375">
    <property type="entry name" value="OROTIDINE 5'-PHOSPHATE DECARBOXYLASE"/>
    <property type="match status" value="1"/>
</dbReference>
<dbReference type="AlphaFoldDB" id="A0A6J6B8V6"/>
<dbReference type="CDD" id="cd04725">
    <property type="entry name" value="OMP_decarboxylase_like"/>
    <property type="match status" value="1"/>
</dbReference>
<comment type="pathway">
    <text evidence="1">Pyrimidine metabolism; UMP biosynthesis via de novo pathway; UMP from orotate: step 2/2.</text>
</comment>
<dbReference type="EMBL" id="CAEZSH010000035">
    <property type="protein sequence ID" value="CAB4535530.1"/>
    <property type="molecule type" value="Genomic_DNA"/>
</dbReference>
<dbReference type="SMART" id="SM00934">
    <property type="entry name" value="OMPdecase"/>
    <property type="match status" value="1"/>
</dbReference>
<dbReference type="EMBL" id="CAEZUW010000019">
    <property type="protein sequence ID" value="CAB4607567.1"/>
    <property type="molecule type" value="Genomic_DNA"/>
</dbReference>
<dbReference type="PROSITE" id="PS00156">
    <property type="entry name" value="OMPDECASE"/>
    <property type="match status" value="1"/>
</dbReference>
<dbReference type="InterPro" id="IPR013785">
    <property type="entry name" value="Aldolase_TIM"/>
</dbReference>
<evidence type="ECO:0000256" key="9">
    <source>
        <dbReference type="ARBA" id="ARBA00049157"/>
    </source>
</evidence>
<evidence type="ECO:0000256" key="3">
    <source>
        <dbReference type="ARBA" id="ARBA00012321"/>
    </source>
</evidence>
<dbReference type="GO" id="GO:0044205">
    <property type="term" value="P:'de novo' UMP biosynthetic process"/>
    <property type="evidence" value="ECO:0007669"/>
    <property type="project" value="UniProtKB-UniPathway"/>
</dbReference>
<proteinExistence type="inferred from homology"/>
<keyword evidence="5" id="KW-0210">Decarboxylase</keyword>
<dbReference type="GO" id="GO:0006207">
    <property type="term" value="P:'de novo' pyrimidine nucleobase biosynthetic process"/>
    <property type="evidence" value="ECO:0007669"/>
    <property type="project" value="InterPro"/>
</dbReference>
<organism evidence="11">
    <name type="scientific">freshwater metagenome</name>
    <dbReference type="NCBI Taxonomy" id="449393"/>
    <lineage>
        <taxon>unclassified sequences</taxon>
        <taxon>metagenomes</taxon>
        <taxon>ecological metagenomes</taxon>
    </lineage>
</organism>
<evidence type="ECO:0000256" key="1">
    <source>
        <dbReference type="ARBA" id="ARBA00004861"/>
    </source>
</evidence>
<comment type="catalytic activity">
    <reaction evidence="9">
        <text>orotidine 5'-phosphate + H(+) = UMP + CO2</text>
        <dbReference type="Rhea" id="RHEA:11596"/>
        <dbReference type="ChEBI" id="CHEBI:15378"/>
        <dbReference type="ChEBI" id="CHEBI:16526"/>
        <dbReference type="ChEBI" id="CHEBI:57538"/>
        <dbReference type="ChEBI" id="CHEBI:57865"/>
        <dbReference type="EC" id="4.1.1.23"/>
    </reaction>
</comment>
<evidence type="ECO:0000256" key="2">
    <source>
        <dbReference type="ARBA" id="ARBA00008847"/>
    </source>
</evidence>
<dbReference type="InterPro" id="IPR018089">
    <property type="entry name" value="OMPdecase_AS"/>
</dbReference>
<evidence type="ECO:0000259" key="10">
    <source>
        <dbReference type="SMART" id="SM00934"/>
    </source>
</evidence>
<gene>
    <name evidence="11" type="ORF">UFOPK1410_00432</name>
    <name evidence="12" type="ORF">UFOPK1855_00216</name>
</gene>
<dbReference type="InterPro" id="IPR011995">
    <property type="entry name" value="OMPdecase_type-2"/>
</dbReference>
<evidence type="ECO:0000256" key="6">
    <source>
        <dbReference type="ARBA" id="ARBA00022975"/>
    </source>
</evidence>
<reference evidence="11" key="1">
    <citation type="submission" date="2020-05" db="EMBL/GenBank/DDBJ databases">
        <authorList>
            <person name="Chiriac C."/>
            <person name="Salcher M."/>
            <person name="Ghai R."/>
            <person name="Kavagutti S V."/>
        </authorList>
    </citation>
    <scope>NUCLEOTIDE SEQUENCE</scope>
</reference>
<dbReference type="Gene3D" id="3.20.20.70">
    <property type="entry name" value="Aldolase class I"/>
    <property type="match status" value="1"/>
</dbReference>
<dbReference type="UniPathway" id="UPA00070">
    <property type="reaction ID" value="UER00120"/>
</dbReference>
<keyword evidence="6" id="KW-0665">Pyrimidine biosynthesis</keyword>
<dbReference type="EC" id="4.1.1.23" evidence="3"/>
<keyword evidence="7" id="KW-0456">Lyase</keyword>
<evidence type="ECO:0000256" key="8">
    <source>
        <dbReference type="ARBA" id="ARBA00033428"/>
    </source>
</evidence>
<feature type="domain" description="Orotidine 5'-phosphate decarboxylase" evidence="10">
    <location>
        <begin position="2"/>
        <end position="251"/>
    </location>
</feature>
<comment type="similarity">
    <text evidence="2">Belongs to the OMP decarboxylase family. Type 2 subfamily.</text>
</comment>
<dbReference type="InterPro" id="IPR011060">
    <property type="entry name" value="RibuloseP-bd_barrel"/>
</dbReference>
<dbReference type="Pfam" id="PF00215">
    <property type="entry name" value="OMPdecase"/>
    <property type="match status" value="1"/>
</dbReference>
<dbReference type="InterPro" id="IPR001754">
    <property type="entry name" value="OMPdeCOase_dom"/>
</dbReference>
<dbReference type="SUPFAM" id="SSF51366">
    <property type="entry name" value="Ribulose-phoshate binding barrel"/>
    <property type="match status" value="1"/>
</dbReference>
<dbReference type="PANTHER" id="PTHR43375:SF1">
    <property type="entry name" value="OROTIDINE 5'-PHOSPHATE DECARBOXYLASE"/>
    <property type="match status" value="1"/>
</dbReference>
<evidence type="ECO:0000256" key="5">
    <source>
        <dbReference type="ARBA" id="ARBA00022793"/>
    </source>
</evidence>
<dbReference type="NCBIfam" id="TIGR02127">
    <property type="entry name" value="pyrF_sub2"/>
    <property type="match status" value="1"/>
</dbReference>
<evidence type="ECO:0000313" key="11">
    <source>
        <dbReference type="EMBL" id="CAB4535530.1"/>
    </source>
</evidence>
<protein>
    <recommendedName>
        <fullName evidence="4">Orotidine 5'-phosphate decarboxylase</fullName>
        <ecNumber evidence="3">4.1.1.23</ecNumber>
    </recommendedName>
    <alternativeName>
        <fullName evidence="8">OMP decarboxylase</fullName>
    </alternativeName>
</protein>
<dbReference type="GO" id="GO:0004590">
    <property type="term" value="F:orotidine-5'-phosphate decarboxylase activity"/>
    <property type="evidence" value="ECO:0007669"/>
    <property type="project" value="UniProtKB-EC"/>
</dbReference>
<evidence type="ECO:0000256" key="7">
    <source>
        <dbReference type="ARBA" id="ARBA00023239"/>
    </source>
</evidence>
<evidence type="ECO:0000256" key="4">
    <source>
        <dbReference type="ARBA" id="ARBA00021923"/>
    </source>
</evidence>
<sequence length="263" mass="27586">MGVDAHASLLDHWGLDDDVNGLDYFANSVIDAAEGLVGLVKPQVSFFERHGSAGFAVLERITHRAKDAGLIVIADAKRGDIGSTMEAYLDAWLGENSHFYADTLTVSPFLGLETSTALMGQHLENGKGITVLVATSNPEGAALQTARTESGESIAAELWGKLEKLNQISSAPGDRFGSFAAVVGATLHFKRFGLELEQSGVKTPILAPGFGAQGAGLRDIRLIFGEASPNVIASVSRSVLEAGKQGLAEAIKRANDELAQGLG</sequence>
<evidence type="ECO:0000313" key="12">
    <source>
        <dbReference type="EMBL" id="CAB4607567.1"/>
    </source>
</evidence>
<accession>A0A6J6B8V6</accession>